<evidence type="ECO:0000313" key="3">
    <source>
        <dbReference type="Proteomes" id="UP000826656"/>
    </source>
</evidence>
<gene>
    <name evidence="2" type="ORF">KY290_013422</name>
</gene>
<evidence type="ECO:0000313" key="2">
    <source>
        <dbReference type="EMBL" id="KAH0769441.1"/>
    </source>
</evidence>
<keyword evidence="3" id="KW-1185">Reference proteome</keyword>
<proteinExistence type="predicted"/>
<comment type="caution">
    <text evidence="2">The sequence shown here is derived from an EMBL/GenBank/DDBJ whole genome shotgun (WGS) entry which is preliminary data.</text>
</comment>
<protein>
    <submittedName>
        <fullName evidence="2">Uncharacterized protein</fullName>
    </submittedName>
</protein>
<feature type="compositionally biased region" description="Basic and acidic residues" evidence="1">
    <location>
        <begin position="9"/>
        <end position="24"/>
    </location>
</feature>
<feature type="region of interest" description="Disordered" evidence="1">
    <location>
        <begin position="1"/>
        <end position="32"/>
    </location>
</feature>
<evidence type="ECO:0000256" key="1">
    <source>
        <dbReference type="SAM" id="MobiDB-lite"/>
    </source>
</evidence>
<reference evidence="2 3" key="1">
    <citation type="journal article" date="2021" name="bioRxiv">
        <title>Chromosome-scale and haplotype-resolved genome assembly of a tetraploid potato cultivar.</title>
        <authorList>
            <person name="Sun H."/>
            <person name="Jiao W.-B."/>
            <person name="Krause K."/>
            <person name="Campoy J.A."/>
            <person name="Goel M."/>
            <person name="Folz-Donahue K."/>
            <person name="Kukat C."/>
            <person name="Huettel B."/>
            <person name="Schneeberger K."/>
        </authorList>
    </citation>
    <scope>NUCLEOTIDE SEQUENCE [LARGE SCALE GENOMIC DNA]</scope>
    <source>
        <strain evidence="2">SolTubOtavaFocal</strain>
        <tissue evidence="2">Leaves</tissue>
    </source>
</reference>
<dbReference type="EMBL" id="JAIVGD010000011">
    <property type="protein sequence ID" value="KAH0769441.1"/>
    <property type="molecule type" value="Genomic_DNA"/>
</dbReference>
<name>A0ABQ7VMZ4_SOLTU</name>
<accession>A0ABQ7VMZ4</accession>
<organism evidence="2 3">
    <name type="scientific">Solanum tuberosum</name>
    <name type="common">Potato</name>
    <dbReference type="NCBI Taxonomy" id="4113"/>
    <lineage>
        <taxon>Eukaryota</taxon>
        <taxon>Viridiplantae</taxon>
        <taxon>Streptophyta</taxon>
        <taxon>Embryophyta</taxon>
        <taxon>Tracheophyta</taxon>
        <taxon>Spermatophyta</taxon>
        <taxon>Magnoliopsida</taxon>
        <taxon>eudicotyledons</taxon>
        <taxon>Gunneridae</taxon>
        <taxon>Pentapetalae</taxon>
        <taxon>asterids</taxon>
        <taxon>lamiids</taxon>
        <taxon>Solanales</taxon>
        <taxon>Solanaceae</taxon>
        <taxon>Solanoideae</taxon>
        <taxon>Solaneae</taxon>
        <taxon>Solanum</taxon>
    </lineage>
</organism>
<sequence length="63" mass="6917">MKMTGEQEEGGKETGRGERQEKGATSEGDIEGEATLVSRRRWQFMGRFCLWSFVGACESGAAV</sequence>
<dbReference type="Proteomes" id="UP000826656">
    <property type="component" value="Unassembled WGS sequence"/>
</dbReference>